<accession>A0A081P7A8</accession>
<dbReference type="RefSeq" id="WP_036679352.1">
    <property type="nucleotide sequence ID" value="NZ_JNVM01000006.1"/>
</dbReference>
<evidence type="ECO:0000256" key="7">
    <source>
        <dbReference type="ARBA" id="ARBA00023136"/>
    </source>
</evidence>
<dbReference type="EMBL" id="JNVM01000006">
    <property type="protein sequence ID" value="KEQ26581.1"/>
    <property type="molecule type" value="Genomic_DNA"/>
</dbReference>
<dbReference type="SMART" id="SM00793">
    <property type="entry name" value="AgrB"/>
    <property type="match status" value="1"/>
</dbReference>
<evidence type="ECO:0000256" key="4">
    <source>
        <dbReference type="ARBA" id="ARBA00022692"/>
    </source>
</evidence>
<evidence type="ECO:0000256" key="6">
    <source>
        <dbReference type="ARBA" id="ARBA00022989"/>
    </source>
</evidence>
<evidence type="ECO:0000256" key="1">
    <source>
        <dbReference type="ARBA" id="ARBA00022475"/>
    </source>
</evidence>
<feature type="transmembrane region" description="Helical" evidence="8">
    <location>
        <begin position="139"/>
        <end position="167"/>
    </location>
</feature>
<keyword evidence="4 8" id="KW-0812">Transmembrane</keyword>
<evidence type="ECO:0008006" key="11">
    <source>
        <dbReference type="Google" id="ProtNLM"/>
    </source>
</evidence>
<proteinExistence type="predicted"/>
<dbReference type="GO" id="GO:0006508">
    <property type="term" value="P:proteolysis"/>
    <property type="evidence" value="ECO:0007669"/>
    <property type="project" value="UniProtKB-KW"/>
</dbReference>
<reference evidence="9 10" key="1">
    <citation type="submission" date="2014-06" db="EMBL/GenBank/DDBJ databases">
        <title>Draft genome sequence of Paenibacillus sp. MSt1.</title>
        <authorList>
            <person name="Aw Y.K."/>
            <person name="Ong K.S."/>
            <person name="Gan H.M."/>
            <person name="Lee S.M."/>
        </authorList>
    </citation>
    <scope>NUCLEOTIDE SEQUENCE [LARGE SCALE GENOMIC DNA]</scope>
    <source>
        <strain evidence="9 10">MSt1</strain>
    </source>
</reference>
<name>A0A081P7A8_9BACL</name>
<keyword evidence="5" id="KW-0378">Hydrolase</keyword>
<keyword evidence="7 8" id="KW-0472">Membrane</keyword>
<dbReference type="eggNOG" id="COG4512">
    <property type="taxonomic scope" value="Bacteria"/>
</dbReference>
<dbReference type="GO" id="GO:0009372">
    <property type="term" value="P:quorum sensing"/>
    <property type="evidence" value="ECO:0007669"/>
    <property type="project" value="UniProtKB-KW"/>
</dbReference>
<keyword evidence="2" id="KW-0673">Quorum sensing</keyword>
<dbReference type="GO" id="GO:0008233">
    <property type="term" value="F:peptidase activity"/>
    <property type="evidence" value="ECO:0007669"/>
    <property type="project" value="UniProtKB-KW"/>
</dbReference>
<evidence type="ECO:0000256" key="5">
    <source>
        <dbReference type="ARBA" id="ARBA00022801"/>
    </source>
</evidence>
<dbReference type="AlphaFoldDB" id="A0A081P7A8"/>
<dbReference type="Proteomes" id="UP000028123">
    <property type="component" value="Unassembled WGS sequence"/>
</dbReference>
<dbReference type="Pfam" id="PF04647">
    <property type="entry name" value="AgrB"/>
    <property type="match status" value="1"/>
</dbReference>
<keyword evidence="6 8" id="KW-1133">Transmembrane helix</keyword>
<protein>
    <recommendedName>
        <fullName evidence="11">Accessory gene regulator AgrB</fullName>
    </recommendedName>
</protein>
<dbReference type="OrthoDB" id="2666767at2"/>
<evidence type="ECO:0000256" key="8">
    <source>
        <dbReference type="SAM" id="Phobius"/>
    </source>
</evidence>
<dbReference type="GO" id="GO:0016020">
    <property type="term" value="C:membrane"/>
    <property type="evidence" value="ECO:0007669"/>
    <property type="project" value="InterPro"/>
</dbReference>
<organism evidence="9 10">
    <name type="scientific">Paenibacillus tyrfis</name>
    <dbReference type="NCBI Taxonomy" id="1501230"/>
    <lineage>
        <taxon>Bacteria</taxon>
        <taxon>Bacillati</taxon>
        <taxon>Bacillota</taxon>
        <taxon>Bacilli</taxon>
        <taxon>Bacillales</taxon>
        <taxon>Paenibacillaceae</taxon>
        <taxon>Paenibacillus</taxon>
    </lineage>
</organism>
<comment type="caution">
    <text evidence="9">The sequence shown here is derived from an EMBL/GenBank/DDBJ whole genome shotgun (WGS) entry which is preliminary data.</text>
</comment>
<gene>
    <name evidence="9" type="ORF">ET33_32575</name>
</gene>
<evidence type="ECO:0000313" key="9">
    <source>
        <dbReference type="EMBL" id="KEQ26581.1"/>
    </source>
</evidence>
<feature type="transmembrane region" description="Helical" evidence="8">
    <location>
        <begin position="76"/>
        <end position="94"/>
    </location>
</feature>
<evidence type="ECO:0000313" key="10">
    <source>
        <dbReference type="Proteomes" id="UP000028123"/>
    </source>
</evidence>
<dbReference type="InterPro" id="IPR006741">
    <property type="entry name" value="AgrB"/>
</dbReference>
<evidence type="ECO:0000256" key="3">
    <source>
        <dbReference type="ARBA" id="ARBA00022670"/>
    </source>
</evidence>
<feature type="transmembrane region" description="Helical" evidence="8">
    <location>
        <begin position="29"/>
        <end position="47"/>
    </location>
</feature>
<evidence type="ECO:0000256" key="2">
    <source>
        <dbReference type="ARBA" id="ARBA00022654"/>
    </source>
</evidence>
<feature type="transmembrane region" description="Helical" evidence="8">
    <location>
        <begin position="101"/>
        <end position="119"/>
    </location>
</feature>
<sequence length="173" mass="19403">MINRPARAVSVWIKNANPEKTTSIEIMEYALSILFNTLSIVVITLIMGYIFGKLYETIIVLISFAWLRIFSGGFHIRSSIGCILVSVFICTLLPHLPEFSVSIVTLTNVTSIILLLLFAPNIDQETKLKDVYHPVYKCLAVGLVSINFIYMSSLLAITFFVQCLTIIPLKREG</sequence>
<keyword evidence="1" id="KW-1003">Cell membrane</keyword>
<keyword evidence="10" id="KW-1185">Reference proteome</keyword>
<keyword evidence="3" id="KW-0645">Protease</keyword>